<dbReference type="AlphaFoldDB" id="A0A2S6N8K0"/>
<dbReference type="InterPro" id="IPR024084">
    <property type="entry name" value="IsoPropMal-DH-like_dom"/>
</dbReference>
<dbReference type="GO" id="GO:0006102">
    <property type="term" value="P:isocitrate metabolic process"/>
    <property type="evidence" value="ECO:0007669"/>
    <property type="project" value="TreeGrafter"/>
</dbReference>
<keyword evidence="2 4" id="KW-0560">Oxidoreductase</keyword>
<comment type="similarity">
    <text evidence="1">Belongs to the isocitrate and isopropylmalate dehydrogenases family.</text>
</comment>
<comment type="caution">
    <text evidence="4">The sequence shown here is derived from an EMBL/GenBank/DDBJ whole genome shotgun (WGS) entry which is preliminary data.</text>
</comment>
<keyword evidence="5" id="KW-1185">Reference proteome</keyword>
<dbReference type="PANTHER" id="PTHR11835:SF34">
    <property type="entry name" value="ISOCITRATE DEHYDROGENASE [NAD] SUBUNIT ALPHA, MITOCHONDRIAL"/>
    <property type="match status" value="1"/>
</dbReference>
<evidence type="ECO:0000313" key="4">
    <source>
        <dbReference type="EMBL" id="PPQ30917.1"/>
    </source>
</evidence>
<evidence type="ECO:0000256" key="1">
    <source>
        <dbReference type="ARBA" id="ARBA00007769"/>
    </source>
</evidence>
<evidence type="ECO:0000259" key="3">
    <source>
        <dbReference type="SMART" id="SM01329"/>
    </source>
</evidence>
<feature type="domain" description="Isopropylmalate dehydrogenase-like" evidence="3">
    <location>
        <begin position="13"/>
        <end position="344"/>
    </location>
</feature>
<name>A0A2S6N8K0_RHOGL</name>
<dbReference type="PANTHER" id="PTHR11835">
    <property type="entry name" value="DECARBOXYLATING DEHYDROGENASES-ISOCITRATE, ISOPROPYLMALATE, TARTRATE"/>
    <property type="match status" value="1"/>
</dbReference>
<gene>
    <name evidence="4" type="ORF">CCS01_18365</name>
</gene>
<dbReference type="EC" id="1.1.1.41" evidence="4"/>
<accession>A0A2S6N8K0</accession>
<dbReference type="OrthoDB" id="9767905at2"/>
<dbReference type="EMBL" id="NHRY01000202">
    <property type="protein sequence ID" value="PPQ30917.1"/>
    <property type="molecule type" value="Genomic_DNA"/>
</dbReference>
<reference evidence="4 5" key="1">
    <citation type="journal article" date="2018" name="Arch. Microbiol.">
        <title>New insights into the metabolic potential of the phototrophic purple bacterium Rhodopila globiformis DSM 161(T) from its draft genome sequence and evidence for a vanadium-dependent nitrogenase.</title>
        <authorList>
            <person name="Imhoff J.F."/>
            <person name="Rahn T."/>
            <person name="Kunzel S."/>
            <person name="Neulinger S.C."/>
        </authorList>
    </citation>
    <scope>NUCLEOTIDE SEQUENCE [LARGE SCALE GENOMIC DNA]</scope>
    <source>
        <strain evidence="4 5">DSM 161</strain>
    </source>
</reference>
<dbReference type="SMART" id="SM01329">
    <property type="entry name" value="Iso_dh"/>
    <property type="match status" value="1"/>
</dbReference>
<dbReference type="Pfam" id="PF00180">
    <property type="entry name" value="Iso_dh"/>
    <property type="match status" value="1"/>
</dbReference>
<evidence type="ECO:0000313" key="5">
    <source>
        <dbReference type="Proteomes" id="UP000239724"/>
    </source>
</evidence>
<dbReference type="Gene3D" id="3.40.718.10">
    <property type="entry name" value="Isopropylmalate Dehydrogenase"/>
    <property type="match status" value="1"/>
</dbReference>
<evidence type="ECO:0000256" key="2">
    <source>
        <dbReference type="ARBA" id="ARBA00023002"/>
    </source>
</evidence>
<organism evidence="4 5">
    <name type="scientific">Rhodopila globiformis</name>
    <name type="common">Rhodopseudomonas globiformis</name>
    <dbReference type="NCBI Taxonomy" id="1071"/>
    <lineage>
        <taxon>Bacteria</taxon>
        <taxon>Pseudomonadati</taxon>
        <taxon>Pseudomonadota</taxon>
        <taxon>Alphaproteobacteria</taxon>
        <taxon>Acetobacterales</taxon>
        <taxon>Acetobacteraceae</taxon>
        <taxon>Rhodopila</taxon>
    </lineage>
</organism>
<sequence length="352" mass="37065">MTTALTALHDSNKIPATLIPGDGIGPEIMDAVRLVLDALGAPFAWDVQQGGMAGIAAGGDPLPQATLDSIRRNGLALKGPLTTPVGGGYRSVNVRLREEFQLFANLRPAHTLVPGGRFENIDLVLVRENLEGLYVAFEHYIPFGDDPKAVGFSTGVNTRAGSERIVRYAFEHAVKLGRRKVTLVHKANVLKALTGVFLEAGRTVAVEYQGRIECDERIVDACAMQLVLNPWQFDVIVTTNLFGDILSDLIAGLVGGLGAAPGANIGENAAIFEAVHGSAPDIAGKGIANPTALLLAAGLMLDHAGLTDHARGLRKAIDAVLNQDKVRTGDLGGTASTTDYARAIVQRVTSGL</sequence>
<proteinExistence type="inferred from homology"/>
<dbReference type="RefSeq" id="WP_104520274.1">
    <property type="nucleotide sequence ID" value="NZ_NHRY01000202.1"/>
</dbReference>
<dbReference type="SUPFAM" id="SSF53659">
    <property type="entry name" value="Isocitrate/Isopropylmalate dehydrogenase-like"/>
    <property type="match status" value="1"/>
</dbReference>
<dbReference type="GO" id="GO:0004449">
    <property type="term" value="F:isocitrate dehydrogenase (NAD+) activity"/>
    <property type="evidence" value="ECO:0007669"/>
    <property type="project" value="UniProtKB-EC"/>
</dbReference>
<dbReference type="GO" id="GO:0006099">
    <property type="term" value="P:tricarboxylic acid cycle"/>
    <property type="evidence" value="ECO:0007669"/>
    <property type="project" value="TreeGrafter"/>
</dbReference>
<dbReference type="Proteomes" id="UP000239724">
    <property type="component" value="Unassembled WGS sequence"/>
</dbReference>
<protein>
    <submittedName>
        <fullName evidence="4">Isocitrate dehydrogenase</fullName>
        <ecNumber evidence="4">1.1.1.41</ecNumber>
    </submittedName>
</protein>